<sequence>MEIPGLGPVVEDEYGSLVSAPVPVPVFGNASLPFTVDGYADDPAKEDFHAAIRTFLALDSAVLEQAGPAVFEYYRDIAEDGGEDQEDFPRIAAAGEVWDHVLFDRHEVSVQRDGEGEPVYVSVECECAWEPEHGLQLVFRDGARVTKVGPYDGHLTNASAYARDVIYAR</sequence>
<protein>
    <recommendedName>
        <fullName evidence="1">DUF6985 domain-containing protein</fullName>
    </recommendedName>
</protein>
<dbReference type="RefSeq" id="WP_167977629.1">
    <property type="nucleotide sequence ID" value="NZ_VSRL01000147.1"/>
</dbReference>
<accession>A0ABX1FPY2</accession>
<evidence type="ECO:0000313" key="3">
    <source>
        <dbReference type="Proteomes" id="UP001515943"/>
    </source>
</evidence>
<dbReference type="EMBL" id="VSRL01000147">
    <property type="protein sequence ID" value="NKE60975.1"/>
    <property type="molecule type" value="Genomic_DNA"/>
</dbReference>
<feature type="domain" description="DUF6985" evidence="1">
    <location>
        <begin position="9"/>
        <end position="155"/>
    </location>
</feature>
<reference evidence="2 3" key="1">
    <citation type="submission" date="2019-08" db="EMBL/GenBank/DDBJ databases">
        <title>Lentzea from Indian Himalayas.</title>
        <authorList>
            <person name="Mandal S."/>
            <person name="Mallick Gupta A."/>
            <person name="Maiti P.K."/>
            <person name="Sarkar J."/>
            <person name="Mandal S."/>
        </authorList>
    </citation>
    <scope>NUCLEOTIDE SEQUENCE [LARGE SCALE GENOMIC DNA]</scope>
    <source>
        <strain evidence="2 3">PSKA42</strain>
    </source>
</reference>
<keyword evidence="3" id="KW-1185">Reference proteome</keyword>
<proteinExistence type="predicted"/>
<dbReference type="InterPro" id="IPR054254">
    <property type="entry name" value="DUF6985"/>
</dbReference>
<evidence type="ECO:0000259" key="1">
    <source>
        <dbReference type="Pfam" id="PF22481"/>
    </source>
</evidence>
<dbReference type="Pfam" id="PF22481">
    <property type="entry name" value="DUF6985"/>
    <property type="match status" value="1"/>
</dbReference>
<gene>
    <name evidence="2" type="ORF">FXN61_31005</name>
</gene>
<name>A0ABX1FPY2_9PSEU</name>
<comment type="caution">
    <text evidence="2">The sequence shown here is derived from an EMBL/GenBank/DDBJ whole genome shotgun (WGS) entry which is preliminary data.</text>
</comment>
<organism evidence="2 3">
    <name type="scientific">Lentzea indica</name>
    <dbReference type="NCBI Taxonomy" id="2604800"/>
    <lineage>
        <taxon>Bacteria</taxon>
        <taxon>Bacillati</taxon>
        <taxon>Actinomycetota</taxon>
        <taxon>Actinomycetes</taxon>
        <taxon>Pseudonocardiales</taxon>
        <taxon>Pseudonocardiaceae</taxon>
        <taxon>Lentzea</taxon>
    </lineage>
</organism>
<dbReference type="Proteomes" id="UP001515943">
    <property type="component" value="Unassembled WGS sequence"/>
</dbReference>
<evidence type="ECO:0000313" key="2">
    <source>
        <dbReference type="EMBL" id="NKE60975.1"/>
    </source>
</evidence>